<keyword evidence="5" id="KW-0631">Potassium channel</keyword>
<dbReference type="Gene3D" id="1.20.120.350">
    <property type="entry name" value="Voltage-gated potassium channels. Chain C"/>
    <property type="match status" value="1"/>
</dbReference>
<protein>
    <recommendedName>
        <fullName evidence="13">Ion transport domain-containing protein</fullName>
    </recommendedName>
</protein>
<dbReference type="Pfam" id="PF00520">
    <property type="entry name" value="Ion_trans"/>
    <property type="match status" value="1"/>
</dbReference>
<feature type="transmembrane region" description="Helical" evidence="12">
    <location>
        <begin position="194"/>
        <end position="213"/>
    </location>
</feature>
<accession>A0A6B2L9T1</accession>
<feature type="domain" description="Ion transport" evidence="13">
    <location>
        <begin position="15"/>
        <end position="251"/>
    </location>
</feature>
<organism evidence="14">
    <name type="scientific">Arcella intermedia</name>
    <dbReference type="NCBI Taxonomy" id="1963864"/>
    <lineage>
        <taxon>Eukaryota</taxon>
        <taxon>Amoebozoa</taxon>
        <taxon>Tubulinea</taxon>
        <taxon>Elardia</taxon>
        <taxon>Arcellinida</taxon>
        <taxon>Sphaerothecina</taxon>
        <taxon>Arcellidae</taxon>
        <taxon>Arcella</taxon>
    </lineage>
</organism>
<keyword evidence="8 12" id="KW-1133">Transmembrane helix</keyword>
<dbReference type="PANTHER" id="PTHR11537">
    <property type="entry name" value="VOLTAGE-GATED POTASSIUM CHANNEL"/>
    <property type="match status" value="1"/>
</dbReference>
<evidence type="ECO:0000256" key="4">
    <source>
        <dbReference type="ARBA" id="ARBA00022692"/>
    </source>
</evidence>
<dbReference type="GO" id="GO:0001508">
    <property type="term" value="P:action potential"/>
    <property type="evidence" value="ECO:0007669"/>
    <property type="project" value="TreeGrafter"/>
</dbReference>
<evidence type="ECO:0000256" key="2">
    <source>
        <dbReference type="ARBA" id="ARBA00022448"/>
    </source>
</evidence>
<feature type="transmembrane region" description="Helical" evidence="12">
    <location>
        <begin position="12"/>
        <end position="31"/>
    </location>
</feature>
<dbReference type="PANTHER" id="PTHR11537:SF254">
    <property type="entry name" value="POTASSIUM VOLTAGE-GATED CHANNEL PROTEIN SHAB"/>
    <property type="match status" value="1"/>
</dbReference>
<dbReference type="AlphaFoldDB" id="A0A6B2L9T1"/>
<keyword evidence="2" id="KW-0813">Transport</keyword>
<evidence type="ECO:0000256" key="8">
    <source>
        <dbReference type="ARBA" id="ARBA00022989"/>
    </source>
</evidence>
<evidence type="ECO:0000313" key="14">
    <source>
        <dbReference type="EMBL" id="NDV33675.1"/>
    </source>
</evidence>
<comment type="subcellular location">
    <subcellularLocation>
        <location evidence="1">Membrane</location>
        <topology evidence="1">Multi-pass membrane protein</topology>
    </subcellularLocation>
</comment>
<name>A0A6B2L9T1_9EUKA</name>
<evidence type="ECO:0000256" key="6">
    <source>
        <dbReference type="ARBA" id="ARBA00022882"/>
    </source>
</evidence>
<sequence>MSKGLKFSRLAFLYQVFLNGVIWLSVVNFLISSLPRFWESDLLELEIIEKTSVGIFTIDYFGRFATTRPGTRWIWFKNPMHLFDLAVIVPFYIEIILKHGTDFNPADDSILVVIRALRLFQMFRTVKIARYSSLIPVFMKALALSKDGFVLFTFTISIFMIVVSAILFYGEQIEMDFDYHHRVWVYPNGDFSPFQSIPGAFWWFMATITTVGYGDSYPRSQVGKAIAAITMVCGLFVLAVPVAVFGSNFSAVWDERAERNREEKRKRRKKKYKQMTDVEMMENLEELLKNLSTRLTAQQEITEKLLKDEKEIFDVVYYMKKHNIS</sequence>
<evidence type="ECO:0000256" key="7">
    <source>
        <dbReference type="ARBA" id="ARBA00022958"/>
    </source>
</evidence>
<evidence type="ECO:0000256" key="12">
    <source>
        <dbReference type="SAM" id="Phobius"/>
    </source>
</evidence>
<dbReference type="SUPFAM" id="SSF81324">
    <property type="entry name" value="Voltage-gated potassium channels"/>
    <property type="match status" value="1"/>
</dbReference>
<keyword evidence="7" id="KW-0630">Potassium</keyword>
<keyword evidence="9" id="KW-0406">Ion transport</keyword>
<dbReference type="InterPro" id="IPR028325">
    <property type="entry name" value="VG_K_chnl"/>
</dbReference>
<dbReference type="InterPro" id="IPR027359">
    <property type="entry name" value="Volt_channel_dom_sf"/>
</dbReference>
<evidence type="ECO:0000259" key="13">
    <source>
        <dbReference type="Pfam" id="PF00520"/>
    </source>
</evidence>
<dbReference type="PRINTS" id="PR00169">
    <property type="entry name" value="KCHANNEL"/>
</dbReference>
<keyword evidence="11" id="KW-0407">Ion channel</keyword>
<keyword evidence="6" id="KW-0851">Voltage-gated channel</keyword>
<dbReference type="Gene3D" id="1.10.287.70">
    <property type="match status" value="1"/>
</dbReference>
<dbReference type="GO" id="GO:0008076">
    <property type="term" value="C:voltage-gated potassium channel complex"/>
    <property type="evidence" value="ECO:0007669"/>
    <property type="project" value="InterPro"/>
</dbReference>
<dbReference type="InterPro" id="IPR005821">
    <property type="entry name" value="Ion_trans_dom"/>
</dbReference>
<proteinExistence type="predicted"/>
<evidence type="ECO:0000256" key="9">
    <source>
        <dbReference type="ARBA" id="ARBA00023065"/>
    </source>
</evidence>
<evidence type="ECO:0000256" key="5">
    <source>
        <dbReference type="ARBA" id="ARBA00022826"/>
    </source>
</evidence>
<feature type="transmembrane region" description="Helical" evidence="12">
    <location>
        <begin position="225"/>
        <end position="246"/>
    </location>
</feature>
<dbReference type="EMBL" id="GIBP01004706">
    <property type="protein sequence ID" value="NDV33675.1"/>
    <property type="molecule type" value="Transcribed_RNA"/>
</dbReference>
<dbReference type="GO" id="GO:0005249">
    <property type="term" value="F:voltage-gated potassium channel activity"/>
    <property type="evidence" value="ECO:0007669"/>
    <property type="project" value="InterPro"/>
</dbReference>
<keyword evidence="4 12" id="KW-0812">Transmembrane</keyword>
<feature type="transmembrane region" description="Helical" evidence="12">
    <location>
        <begin position="149"/>
        <end position="169"/>
    </location>
</feature>
<evidence type="ECO:0000256" key="3">
    <source>
        <dbReference type="ARBA" id="ARBA00022538"/>
    </source>
</evidence>
<evidence type="ECO:0000256" key="1">
    <source>
        <dbReference type="ARBA" id="ARBA00004141"/>
    </source>
</evidence>
<reference evidence="14" key="1">
    <citation type="journal article" date="2020" name="J. Eukaryot. Microbiol.">
        <title>De novo Sequencing, Assembly and Annotation of the Transcriptome for the Free-Living Testate Amoeba Arcella intermedia.</title>
        <authorList>
            <person name="Ribeiro G.M."/>
            <person name="Porfirio-Sousa A.L."/>
            <person name="Maurer-Alcala X.X."/>
            <person name="Katz L.A."/>
            <person name="Lahr D.J.G."/>
        </authorList>
    </citation>
    <scope>NUCLEOTIDE SEQUENCE</scope>
</reference>
<evidence type="ECO:0000256" key="10">
    <source>
        <dbReference type="ARBA" id="ARBA00023136"/>
    </source>
</evidence>
<evidence type="ECO:0000256" key="11">
    <source>
        <dbReference type="ARBA" id="ARBA00023303"/>
    </source>
</evidence>
<keyword evidence="3" id="KW-0633">Potassium transport</keyword>
<keyword evidence="10 12" id="KW-0472">Membrane</keyword>